<feature type="region of interest" description="Disordered" evidence="6">
    <location>
        <begin position="1"/>
        <end position="36"/>
    </location>
</feature>
<feature type="transmembrane region" description="Helical" evidence="7">
    <location>
        <begin position="81"/>
        <end position="99"/>
    </location>
</feature>
<dbReference type="SUPFAM" id="SSF103473">
    <property type="entry name" value="MFS general substrate transporter"/>
    <property type="match status" value="1"/>
</dbReference>
<comment type="subcellular location">
    <subcellularLocation>
        <location evidence="1">Membrane</location>
        <topology evidence="1">Multi-pass membrane protein</topology>
    </subcellularLocation>
</comment>
<feature type="transmembrane region" description="Helical" evidence="7">
    <location>
        <begin position="199"/>
        <end position="217"/>
    </location>
</feature>
<evidence type="ECO:0000256" key="4">
    <source>
        <dbReference type="ARBA" id="ARBA00023136"/>
    </source>
</evidence>
<evidence type="ECO:0000256" key="2">
    <source>
        <dbReference type="ARBA" id="ARBA00022692"/>
    </source>
</evidence>
<comment type="caution">
    <text evidence="9">The sequence shown here is derived from an EMBL/GenBank/DDBJ whole genome shotgun (WGS) entry which is preliminary data.</text>
</comment>
<evidence type="ECO:0000256" key="5">
    <source>
        <dbReference type="ARBA" id="ARBA00023180"/>
    </source>
</evidence>
<dbReference type="EMBL" id="JAANBB010000415">
    <property type="protein sequence ID" value="KAF7542778.1"/>
    <property type="molecule type" value="Genomic_DNA"/>
</dbReference>
<dbReference type="GO" id="GO:0022857">
    <property type="term" value="F:transmembrane transporter activity"/>
    <property type="evidence" value="ECO:0007669"/>
    <property type="project" value="InterPro"/>
</dbReference>
<feature type="transmembrane region" description="Helical" evidence="7">
    <location>
        <begin position="347"/>
        <end position="365"/>
    </location>
</feature>
<feature type="transmembrane region" description="Helical" evidence="7">
    <location>
        <begin position="136"/>
        <end position="157"/>
    </location>
</feature>
<feature type="transmembrane region" description="Helical" evidence="7">
    <location>
        <begin position="111"/>
        <end position="130"/>
    </location>
</feature>
<evidence type="ECO:0000256" key="1">
    <source>
        <dbReference type="ARBA" id="ARBA00004141"/>
    </source>
</evidence>
<feature type="transmembrane region" description="Helical" evidence="7">
    <location>
        <begin position="409"/>
        <end position="429"/>
    </location>
</feature>
<evidence type="ECO:0000256" key="7">
    <source>
        <dbReference type="SAM" id="Phobius"/>
    </source>
</evidence>
<sequence>MTSKQAQGPLDNDLDEKDGSHPSNLTPPTSSEAHESTIPPTRFWMLSVGVLLGLFLSMIDTSIVATSLYTIGLEFDALETVNWVALAYTLAYLGCAVVFARISDIVGRRDAFIAAYVLFFAFSLACGFSQSLNQLIAFRVLQGVGGSGLYSLTMIMLPEMSPNNLRHHIAALVGMIVALAGVLGPVLGGLLTHYASWRWVFWINGPICVISLVIFFLTWPKAEHLPSLERRAWKELDYAGSFLTISAAVLVVFSFQNAGSSSDDEWNKAIFLAPLLCGIFAWALLAAWQYVIHRRLENRLAPAFPFSIFKNRVYTAAVLNTMLLGYPYLLLIYAIPVRIQVVGGKSSLVAGVMLLPMLGSAALGSGLSGRINAVKNYVFETLLVGSCLMTLGCALLTTLSHELDSGKQLGFITFCGLGFGLTIAASTMMSTIEVSIRNYAPAQGILSQVRLLGGSLGIATSTALLHQKVAEYLTDILTPAELGTIGGPDSHLSDSQLEMVHYAYAESFRADMKVAAGISAIGIISTLGTYRRQRFLIQEQRQTLVAEEIARRRGQSSANTTNTQPGPEKV</sequence>
<dbReference type="InterPro" id="IPR020846">
    <property type="entry name" value="MFS_dom"/>
</dbReference>
<dbReference type="PANTHER" id="PTHR23501:SF43">
    <property type="entry name" value="MULTIDRUG TRANSPORTER, PUTATIVE (AFU_ORTHOLOGUE AFUA_6G03040)-RELATED"/>
    <property type="match status" value="1"/>
</dbReference>
<evidence type="ECO:0000313" key="9">
    <source>
        <dbReference type="EMBL" id="KAF7542778.1"/>
    </source>
</evidence>
<name>A0A9P5LBG8_9HYPO</name>
<evidence type="ECO:0000256" key="6">
    <source>
        <dbReference type="SAM" id="MobiDB-lite"/>
    </source>
</evidence>
<feature type="compositionally biased region" description="Polar residues" evidence="6">
    <location>
        <begin position="555"/>
        <end position="570"/>
    </location>
</feature>
<dbReference type="GO" id="GO:0005886">
    <property type="term" value="C:plasma membrane"/>
    <property type="evidence" value="ECO:0007669"/>
    <property type="project" value="TreeGrafter"/>
</dbReference>
<feature type="transmembrane region" description="Helical" evidence="7">
    <location>
        <begin position="43"/>
        <end position="69"/>
    </location>
</feature>
<gene>
    <name evidence="9" type="ORF">G7Z17_g11284</name>
</gene>
<dbReference type="PRINTS" id="PR01036">
    <property type="entry name" value="TCRTETB"/>
</dbReference>
<feature type="transmembrane region" description="Helical" evidence="7">
    <location>
        <begin position="270"/>
        <end position="292"/>
    </location>
</feature>
<feature type="transmembrane region" description="Helical" evidence="7">
    <location>
        <begin position="377"/>
        <end position="397"/>
    </location>
</feature>
<evidence type="ECO:0000259" key="8">
    <source>
        <dbReference type="PROSITE" id="PS50850"/>
    </source>
</evidence>
<dbReference type="AlphaFoldDB" id="A0A9P5LBG8"/>
<dbReference type="Pfam" id="PF07690">
    <property type="entry name" value="MFS_1"/>
    <property type="match status" value="1"/>
</dbReference>
<feature type="domain" description="Major facilitator superfamily (MFS) profile" evidence="8">
    <location>
        <begin position="46"/>
        <end position="534"/>
    </location>
</feature>
<feature type="transmembrane region" description="Helical" evidence="7">
    <location>
        <begin position="169"/>
        <end position="187"/>
    </location>
</feature>
<proteinExistence type="predicted"/>
<feature type="transmembrane region" description="Helical" evidence="7">
    <location>
        <begin position="238"/>
        <end position="258"/>
    </location>
</feature>
<feature type="region of interest" description="Disordered" evidence="6">
    <location>
        <begin position="549"/>
        <end position="570"/>
    </location>
</feature>
<dbReference type="OrthoDB" id="440553at2759"/>
<keyword evidence="5" id="KW-0325">Glycoprotein</keyword>
<dbReference type="InterPro" id="IPR036259">
    <property type="entry name" value="MFS_trans_sf"/>
</dbReference>
<evidence type="ECO:0000256" key="3">
    <source>
        <dbReference type="ARBA" id="ARBA00022989"/>
    </source>
</evidence>
<reference evidence="9" key="1">
    <citation type="submission" date="2020-03" db="EMBL/GenBank/DDBJ databases">
        <title>Draft Genome Sequence of Cylindrodendrum hubeiense.</title>
        <authorList>
            <person name="Buettner E."/>
            <person name="Kellner H."/>
        </authorList>
    </citation>
    <scope>NUCLEOTIDE SEQUENCE</scope>
    <source>
        <strain evidence="9">IHI 201604</strain>
    </source>
</reference>
<dbReference type="PROSITE" id="PS50850">
    <property type="entry name" value="MFS"/>
    <property type="match status" value="1"/>
</dbReference>
<accession>A0A9P5LBG8</accession>
<keyword evidence="3 7" id="KW-1133">Transmembrane helix</keyword>
<dbReference type="CDD" id="cd17321">
    <property type="entry name" value="MFS_MMR_MDR_like"/>
    <property type="match status" value="1"/>
</dbReference>
<dbReference type="Gene3D" id="1.20.1250.20">
    <property type="entry name" value="MFS general substrate transporter like domains"/>
    <property type="match status" value="1"/>
</dbReference>
<feature type="compositionally biased region" description="Polar residues" evidence="6">
    <location>
        <begin position="21"/>
        <end position="31"/>
    </location>
</feature>
<keyword evidence="4 7" id="KW-0472">Membrane</keyword>
<organism evidence="9 10">
    <name type="scientific">Cylindrodendrum hubeiense</name>
    <dbReference type="NCBI Taxonomy" id="595255"/>
    <lineage>
        <taxon>Eukaryota</taxon>
        <taxon>Fungi</taxon>
        <taxon>Dikarya</taxon>
        <taxon>Ascomycota</taxon>
        <taxon>Pezizomycotina</taxon>
        <taxon>Sordariomycetes</taxon>
        <taxon>Hypocreomycetidae</taxon>
        <taxon>Hypocreales</taxon>
        <taxon>Nectriaceae</taxon>
        <taxon>Cylindrodendrum</taxon>
    </lineage>
</organism>
<evidence type="ECO:0000313" key="10">
    <source>
        <dbReference type="Proteomes" id="UP000722485"/>
    </source>
</evidence>
<dbReference type="InterPro" id="IPR011701">
    <property type="entry name" value="MFS"/>
</dbReference>
<keyword evidence="2 7" id="KW-0812">Transmembrane</keyword>
<protein>
    <recommendedName>
        <fullName evidence="8">Major facilitator superfamily (MFS) profile domain-containing protein</fullName>
    </recommendedName>
</protein>
<dbReference type="Proteomes" id="UP000722485">
    <property type="component" value="Unassembled WGS sequence"/>
</dbReference>
<feature type="transmembrane region" description="Helical" evidence="7">
    <location>
        <begin position="313"/>
        <end position="335"/>
    </location>
</feature>
<dbReference type="PANTHER" id="PTHR23501">
    <property type="entry name" value="MAJOR FACILITATOR SUPERFAMILY"/>
    <property type="match status" value="1"/>
</dbReference>
<keyword evidence="10" id="KW-1185">Reference proteome</keyword>